<feature type="non-terminal residue" evidence="1">
    <location>
        <position position="1"/>
    </location>
</feature>
<accession>A0AAD8FC39</accession>
<reference evidence="1" key="1">
    <citation type="journal article" date="2023" name="PLoS Negl. Trop. Dis.">
        <title>A genome sequence for Biomphalaria pfeifferi, the major vector snail for the human-infecting parasite Schistosoma mansoni.</title>
        <authorList>
            <person name="Bu L."/>
            <person name="Lu L."/>
            <person name="Laidemitt M.R."/>
            <person name="Zhang S.M."/>
            <person name="Mutuku M."/>
            <person name="Mkoji G."/>
            <person name="Steinauer M."/>
            <person name="Loker E.S."/>
        </authorList>
    </citation>
    <scope>NUCLEOTIDE SEQUENCE</scope>
    <source>
        <strain evidence="1">KasaAsao</strain>
    </source>
</reference>
<evidence type="ECO:0000313" key="1">
    <source>
        <dbReference type="EMBL" id="KAK0058398.1"/>
    </source>
</evidence>
<comment type="caution">
    <text evidence="1">The sequence shown here is derived from an EMBL/GenBank/DDBJ whole genome shotgun (WGS) entry which is preliminary data.</text>
</comment>
<dbReference type="EMBL" id="JASAOG010000048">
    <property type="protein sequence ID" value="KAK0058398.1"/>
    <property type="molecule type" value="Genomic_DNA"/>
</dbReference>
<protein>
    <submittedName>
        <fullName evidence="1">Uncharacterized protein</fullName>
    </submittedName>
</protein>
<sequence>TLSVMAACIALGHNMKRLFDCNLLLKWMRSILKIKFRHSKERKYNGEISYTG</sequence>
<reference evidence="1" key="2">
    <citation type="submission" date="2023-04" db="EMBL/GenBank/DDBJ databases">
        <authorList>
            <person name="Bu L."/>
            <person name="Lu L."/>
            <person name="Laidemitt M.R."/>
            <person name="Zhang S.M."/>
            <person name="Mutuku M."/>
            <person name="Mkoji G."/>
            <person name="Steinauer M."/>
            <person name="Loker E.S."/>
        </authorList>
    </citation>
    <scope>NUCLEOTIDE SEQUENCE</scope>
    <source>
        <strain evidence="1">KasaAsao</strain>
        <tissue evidence="1">Whole Snail</tissue>
    </source>
</reference>
<evidence type="ECO:0000313" key="2">
    <source>
        <dbReference type="Proteomes" id="UP001233172"/>
    </source>
</evidence>
<organism evidence="1 2">
    <name type="scientific">Biomphalaria pfeifferi</name>
    <name type="common">Bloodfluke planorb</name>
    <name type="synonym">Freshwater snail</name>
    <dbReference type="NCBI Taxonomy" id="112525"/>
    <lineage>
        <taxon>Eukaryota</taxon>
        <taxon>Metazoa</taxon>
        <taxon>Spiralia</taxon>
        <taxon>Lophotrochozoa</taxon>
        <taxon>Mollusca</taxon>
        <taxon>Gastropoda</taxon>
        <taxon>Heterobranchia</taxon>
        <taxon>Euthyneura</taxon>
        <taxon>Panpulmonata</taxon>
        <taxon>Hygrophila</taxon>
        <taxon>Lymnaeoidea</taxon>
        <taxon>Planorbidae</taxon>
        <taxon>Biomphalaria</taxon>
    </lineage>
</organism>
<dbReference type="Proteomes" id="UP001233172">
    <property type="component" value="Unassembled WGS sequence"/>
</dbReference>
<gene>
    <name evidence="1" type="ORF">Bpfe_012040</name>
</gene>
<dbReference type="AlphaFoldDB" id="A0AAD8FC39"/>
<name>A0AAD8FC39_BIOPF</name>
<proteinExistence type="predicted"/>
<keyword evidence="2" id="KW-1185">Reference proteome</keyword>